<feature type="signal peptide" evidence="1">
    <location>
        <begin position="1"/>
        <end position="19"/>
    </location>
</feature>
<organism evidence="3 4">
    <name type="scientific">Caenorhabditis tropicalis</name>
    <dbReference type="NCBI Taxonomy" id="1561998"/>
    <lineage>
        <taxon>Eukaryota</taxon>
        <taxon>Metazoa</taxon>
        <taxon>Ecdysozoa</taxon>
        <taxon>Nematoda</taxon>
        <taxon>Chromadorea</taxon>
        <taxon>Rhabditida</taxon>
        <taxon>Rhabditina</taxon>
        <taxon>Rhabditomorpha</taxon>
        <taxon>Rhabditoidea</taxon>
        <taxon>Rhabditidae</taxon>
        <taxon>Peloderinae</taxon>
        <taxon>Caenorhabditis</taxon>
    </lineage>
</organism>
<accession>A0A1I7TUN9</accession>
<dbReference type="Pfam" id="PF07735">
    <property type="entry name" value="FBA_2"/>
    <property type="match status" value="1"/>
</dbReference>
<dbReference type="PANTHER" id="PTHR21503:SF53">
    <property type="entry name" value="F-BOX ASSOCIATED DOMAIN-CONTAINING PROTEIN-RELATED"/>
    <property type="match status" value="1"/>
</dbReference>
<keyword evidence="3" id="KW-1185">Reference proteome</keyword>
<feature type="domain" description="Sdz-33 F-box" evidence="2">
    <location>
        <begin position="189"/>
        <end position="243"/>
    </location>
</feature>
<dbReference type="PANTHER" id="PTHR21503">
    <property type="entry name" value="F-BOX-CONTAINING HYPOTHETICAL PROTEIN C.ELEGANS"/>
    <property type="match status" value="1"/>
</dbReference>
<dbReference type="InterPro" id="IPR012885">
    <property type="entry name" value="F-box_Sdz-33"/>
</dbReference>
<name>A0A1I7TUN9_9PELO</name>
<proteinExistence type="predicted"/>
<evidence type="ECO:0000256" key="1">
    <source>
        <dbReference type="SAM" id="SignalP"/>
    </source>
</evidence>
<feature type="chain" id="PRO_5009308083" evidence="1">
    <location>
        <begin position="20"/>
        <end position="308"/>
    </location>
</feature>
<dbReference type="Proteomes" id="UP000095282">
    <property type="component" value="Unplaced"/>
</dbReference>
<keyword evidence="1" id="KW-0732">Signal</keyword>
<dbReference type="WBParaSite" id="Csp11.Scaffold629.g11961.t1">
    <property type="protein sequence ID" value="Csp11.Scaffold629.g11961.t1"/>
    <property type="gene ID" value="Csp11.Scaffold629.g11961"/>
</dbReference>
<reference evidence="4" key="1">
    <citation type="submission" date="2016-11" db="UniProtKB">
        <authorList>
            <consortium name="WormBaseParasite"/>
        </authorList>
    </citation>
    <scope>IDENTIFICATION</scope>
</reference>
<evidence type="ECO:0000313" key="3">
    <source>
        <dbReference type="Proteomes" id="UP000095282"/>
    </source>
</evidence>
<evidence type="ECO:0000313" key="4">
    <source>
        <dbReference type="WBParaSite" id="Csp11.Scaffold629.g11961.t1"/>
    </source>
</evidence>
<evidence type="ECO:0000259" key="2">
    <source>
        <dbReference type="Pfam" id="PF07735"/>
    </source>
</evidence>
<protein>
    <submittedName>
        <fullName evidence="4">FBA_2 domain-containing protein</fullName>
    </submittedName>
</protein>
<dbReference type="AlphaFoldDB" id="A0A1I7TUN9"/>
<sequence>MTTFPLFHLPLVAMEHVLCMMCPIDLINLSWLSFRVDRTVASFSRTKPKFRVVLSFTQKPRLLIDVGTEYAGYGWTPKELETDSETYSKYPTKYLMDAYDYIKEVLKCQFQIVVFDLSSYPSQNELITDWLRSQNQSIATMEISNSGKETDDDLKYLMSKITVTDKLILATRKYKDDFQMEIPTNSYETLIENSGFIDFEQLLRLKNSCITLHQSRLTDQELNKFLKSWMACESHLMLETFEINVSGPEAMEVIMDLPHEETADPNVVESFGKKFDNPVVENWFDIKRCDGKVATVGLGFRYTTKLRF</sequence>